<evidence type="ECO:0000256" key="1">
    <source>
        <dbReference type="SAM" id="SignalP"/>
    </source>
</evidence>
<feature type="chain" id="PRO_5012804125" evidence="1">
    <location>
        <begin position="25"/>
        <end position="305"/>
    </location>
</feature>
<name>A0A212RCJ9_9CHLR</name>
<accession>A0A212RCJ9</accession>
<organism evidence="3 4">
    <name type="scientific">Thermoflexus hugenholtzii JAD2</name>
    <dbReference type="NCBI Taxonomy" id="877466"/>
    <lineage>
        <taxon>Bacteria</taxon>
        <taxon>Bacillati</taxon>
        <taxon>Chloroflexota</taxon>
        <taxon>Thermoflexia</taxon>
        <taxon>Thermoflexales</taxon>
        <taxon>Thermoflexaceae</taxon>
        <taxon>Thermoflexus</taxon>
    </lineage>
</organism>
<dbReference type="GO" id="GO:0004792">
    <property type="term" value="F:thiosulfate-cyanide sulfurtransferase activity"/>
    <property type="evidence" value="ECO:0007669"/>
    <property type="project" value="InterPro"/>
</dbReference>
<dbReference type="PANTHER" id="PTHR43031:SF1">
    <property type="entry name" value="PYRIDINE NUCLEOTIDE-DISULPHIDE OXIDOREDUCTASE"/>
    <property type="match status" value="1"/>
</dbReference>
<dbReference type="PROSITE" id="PS50206">
    <property type="entry name" value="RHODANESE_3"/>
    <property type="match status" value="2"/>
</dbReference>
<dbReference type="PROSITE" id="PS00380">
    <property type="entry name" value="RHODANESE_1"/>
    <property type="match status" value="2"/>
</dbReference>
<dbReference type="Gene3D" id="3.40.250.10">
    <property type="entry name" value="Rhodanese-like domain"/>
    <property type="match status" value="2"/>
</dbReference>
<dbReference type="InterPro" id="IPR001763">
    <property type="entry name" value="Rhodanese-like_dom"/>
</dbReference>
<dbReference type="InterPro" id="IPR050229">
    <property type="entry name" value="GlpE_sulfurtransferase"/>
</dbReference>
<protein>
    <submittedName>
        <fullName evidence="3">3-mercaptopyruvate sulfurtransferase SseA, contains two rhodanese domains</fullName>
    </submittedName>
</protein>
<proteinExistence type="predicted"/>
<dbReference type="PANTHER" id="PTHR43031">
    <property type="entry name" value="FAD-DEPENDENT OXIDOREDUCTASE"/>
    <property type="match status" value="1"/>
</dbReference>
<dbReference type="AlphaFoldDB" id="A0A212RCJ9"/>
<dbReference type="RefSeq" id="WP_200808172.1">
    <property type="nucleotide sequence ID" value="NZ_FYEK01000044.1"/>
</dbReference>
<dbReference type="PROSITE" id="PS51257">
    <property type="entry name" value="PROKAR_LIPOPROTEIN"/>
    <property type="match status" value="1"/>
</dbReference>
<dbReference type="CDD" id="cd00158">
    <property type="entry name" value="RHOD"/>
    <property type="match status" value="2"/>
</dbReference>
<dbReference type="EMBL" id="FYEK01000044">
    <property type="protein sequence ID" value="SNB69939.1"/>
    <property type="molecule type" value="Genomic_DNA"/>
</dbReference>
<keyword evidence="1" id="KW-0732">Signal</keyword>
<gene>
    <name evidence="3" type="ORF">SAMN02746019_00011140</name>
</gene>
<keyword evidence="4" id="KW-1185">Reference proteome</keyword>
<evidence type="ECO:0000259" key="2">
    <source>
        <dbReference type="PROSITE" id="PS50206"/>
    </source>
</evidence>
<reference evidence="4" key="1">
    <citation type="submission" date="2017-06" db="EMBL/GenBank/DDBJ databases">
        <authorList>
            <person name="Varghese N."/>
            <person name="Submissions S."/>
        </authorList>
    </citation>
    <scope>NUCLEOTIDE SEQUENCE [LARGE SCALE GENOMIC DNA]</scope>
    <source>
        <strain evidence="4">JAD2</strain>
    </source>
</reference>
<dbReference type="SMART" id="SM00450">
    <property type="entry name" value="RHOD"/>
    <property type="match status" value="2"/>
</dbReference>
<feature type="domain" description="Rhodanese" evidence="2">
    <location>
        <begin position="215"/>
        <end position="303"/>
    </location>
</feature>
<dbReference type="InParanoid" id="A0A212RCJ9"/>
<dbReference type="InterPro" id="IPR036873">
    <property type="entry name" value="Rhodanese-like_dom_sf"/>
</dbReference>
<keyword evidence="3" id="KW-0670">Pyruvate</keyword>
<dbReference type="SUPFAM" id="SSF52821">
    <property type="entry name" value="Rhodanese/Cell cycle control phosphatase"/>
    <property type="match status" value="2"/>
</dbReference>
<evidence type="ECO:0000313" key="3">
    <source>
        <dbReference type="EMBL" id="SNB69939.1"/>
    </source>
</evidence>
<dbReference type="Pfam" id="PF00581">
    <property type="entry name" value="Rhodanese"/>
    <property type="match status" value="2"/>
</dbReference>
<feature type="signal peptide" evidence="1">
    <location>
        <begin position="1"/>
        <end position="24"/>
    </location>
</feature>
<dbReference type="Proteomes" id="UP000197025">
    <property type="component" value="Unassembled WGS sequence"/>
</dbReference>
<dbReference type="InterPro" id="IPR001307">
    <property type="entry name" value="Thiosulphate_STrfase_CS"/>
</dbReference>
<keyword evidence="3" id="KW-0808">Transferase</keyword>
<feature type="domain" description="Rhodanese" evidence="2">
    <location>
        <begin position="81"/>
        <end position="169"/>
    </location>
</feature>
<sequence>MKRTLWILLTIFALTLAACGPAVAPTPTVAPPTPTVAPTPIPPTPTKAALDLKAVVDRFLSGIPDKYYTVGTVDALKDMLAAGNVVLVDVREPNEYAEGHIPGAVNIPIRTLAKNLDKLPKDKPVVVYCRTGHRAGMATAALQLLGYTNVRNFTPAILGWKDAGEPLSTEPVEARSVGQPQVDPELLAVVDRFLSGIPDKYYTVGAVDALKDMLAAGNVVLVDVREPNEYAEGHIPGAVNIPIRTLAKNLDKLPKDKPVVVYCRTGHRAGMATAALQLLGYTNVRNFTPAILGWQKAGEPLEKAQ</sequence>
<evidence type="ECO:0000313" key="4">
    <source>
        <dbReference type="Proteomes" id="UP000197025"/>
    </source>
</evidence>